<evidence type="ECO:0000313" key="6">
    <source>
        <dbReference type="Proteomes" id="UP000187404"/>
    </source>
</evidence>
<comment type="catalytic activity">
    <reaction evidence="3">
        <text>(R)-mevalonate + 2 NAD(+) + CoA = (3S)-3-hydroxy-3-methylglutaryl-CoA + 2 NADH + 2 H(+)</text>
        <dbReference type="Rhea" id="RHEA:14833"/>
        <dbReference type="ChEBI" id="CHEBI:15378"/>
        <dbReference type="ChEBI" id="CHEBI:36464"/>
        <dbReference type="ChEBI" id="CHEBI:43074"/>
        <dbReference type="ChEBI" id="CHEBI:57287"/>
        <dbReference type="ChEBI" id="CHEBI:57540"/>
        <dbReference type="ChEBI" id="CHEBI:57945"/>
        <dbReference type="EC" id="1.1.1.88"/>
    </reaction>
</comment>
<protein>
    <recommendedName>
        <fullName evidence="3">3-hydroxy-3-methylglutaryl coenzyme A reductase</fullName>
        <shortName evidence="3">HMG-CoA reductase</shortName>
        <ecNumber evidence="3">1.1.1.88</ecNumber>
    </recommendedName>
</protein>
<reference evidence="5 6" key="1">
    <citation type="journal article" date="2016" name="Appl. Environ. Microbiol.">
        <title>Function and Phylogeny of Bacterial Butyryl Coenzyme A:Acetate Transferases and Their Diversity in the Proximal Colon of Swine.</title>
        <authorList>
            <person name="Trachsel J."/>
            <person name="Bayles D.O."/>
            <person name="Looft T."/>
            <person name="Levine U.Y."/>
            <person name="Allen H.K."/>
        </authorList>
    </citation>
    <scope>NUCLEOTIDE SEQUENCE [LARGE SCALE GENOMIC DNA]</scope>
    <source>
        <strain evidence="5 6">68-3-10</strain>
    </source>
</reference>
<dbReference type="GO" id="GO:0140643">
    <property type="term" value="F:hydroxymethylglutaryl-CoA reductase (NADH) activity"/>
    <property type="evidence" value="ECO:0007669"/>
    <property type="project" value="UniProtKB-EC"/>
</dbReference>
<feature type="transmembrane region" description="Helical" evidence="4">
    <location>
        <begin position="344"/>
        <end position="366"/>
    </location>
</feature>
<evidence type="ECO:0000256" key="1">
    <source>
        <dbReference type="ARBA" id="ARBA00007661"/>
    </source>
</evidence>
<gene>
    <name evidence="5" type="ORF">BHK98_08675</name>
</gene>
<dbReference type="InterPro" id="IPR004553">
    <property type="entry name" value="HMG_CoA_Rdtase_bac-typ"/>
</dbReference>
<evidence type="ECO:0000256" key="4">
    <source>
        <dbReference type="SAM" id="Phobius"/>
    </source>
</evidence>
<name>A0A1Q9JLI4_9FIRM</name>
<dbReference type="InterPro" id="IPR009029">
    <property type="entry name" value="HMG_CoA_Rdtase_sub-bd_dom_sf"/>
</dbReference>
<dbReference type="GO" id="GO:0015936">
    <property type="term" value="P:coenzyme A metabolic process"/>
    <property type="evidence" value="ECO:0007669"/>
    <property type="project" value="InterPro"/>
</dbReference>
<dbReference type="InterPro" id="IPR023074">
    <property type="entry name" value="HMG_CoA_Rdtase_cat_sf"/>
</dbReference>
<dbReference type="PANTHER" id="PTHR10572">
    <property type="entry name" value="3-HYDROXY-3-METHYLGLUTARYL-COENZYME A REDUCTASE"/>
    <property type="match status" value="1"/>
</dbReference>
<dbReference type="RefSeq" id="WP_075715103.1">
    <property type="nucleotide sequence ID" value="NZ_MJIE01000001.1"/>
</dbReference>
<proteinExistence type="inferred from homology"/>
<comment type="caution">
    <text evidence="5">The sequence shown here is derived from an EMBL/GenBank/DDBJ whole genome shotgun (WGS) entry which is preliminary data.</text>
</comment>
<dbReference type="PROSITE" id="PS50065">
    <property type="entry name" value="HMG_COA_REDUCTASE_4"/>
    <property type="match status" value="1"/>
</dbReference>
<keyword evidence="2 3" id="KW-0560">Oxidoreductase</keyword>
<dbReference type="AlphaFoldDB" id="A0A1Q9JLI4"/>
<comment type="pathway">
    <text evidence="3">Metabolic intermediate metabolism; (R)-mevalonate degradation; (S)-3-hydroxy-3-methylglutaryl-CoA from (R)-mevalonate: step 1/1.</text>
</comment>
<comment type="similarity">
    <text evidence="1 3">Belongs to the HMG-CoA reductase family.</text>
</comment>
<keyword evidence="3" id="KW-0520">NAD</keyword>
<dbReference type="STRING" id="1261640.BHK98_08675"/>
<sequence>MNKKFDMMSIEERRAYILETAVLDEEDLEILKNGGLTTEMADSMVENVIGTYSLPFSAVPGFVINGKEMTIPMVGEEPYVTQSTMHGAELAARNGGFTAIASESVMVGQIQMTGIANPKTSGLGILRAKEEIVRAANDCDPVLLKFGGGCRDVEVRIVESIQGPMVVVHLLIDVRDAMGAQTINRMVEAAAPVIERITGGKANVKVVSNNAVYRIARASVTIRKEDLGGEEFVDRFVSAYAFADADPFRAVTNNKGVMNGMIPVVVATGNDTRAVESGVHSYAARTGRYRPITVWEKNADGNLEGMIETPMVVGTVGGTSRFHPAARTSLKMMGITKAKELEEVIVSVGLAANLGVLYSLVTVGLFGDFDDARK</sequence>
<dbReference type="Gene3D" id="3.90.770.10">
    <property type="entry name" value="3-hydroxy-3-methylglutaryl-coenzyme A Reductase, Chain A, domain 2"/>
    <property type="match status" value="2"/>
</dbReference>
<dbReference type="SUPFAM" id="SSF55035">
    <property type="entry name" value="NAD-binding domain of HMG-CoA reductase"/>
    <property type="match status" value="1"/>
</dbReference>
<dbReference type="InterPro" id="IPR002202">
    <property type="entry name" value="HMG_CoA_Rdtase"/>
</dbReference>
<evidence type="ECO:0000313" key="5">
    <source>
        <dbReference type="EMBL" id="OLR57004.1"/>
    </source>
</evidence>
<dbReference type="GO" id="GO:0004420">
    <property type="term" value="F:hydroxymethylglutaryl-CoA reductase (NADPH) activity"/>
    <property type="evidence" value="ECO:0007669"/>
    <property type="project" value="InterPro"/>
</dbReference>
<accession>A0A1Q9JLI4</accession>
<keyword evidence="6" id="KW-1185">Reference proteome</keyword>
<dbReference type="InterPro" id="IPR009023">
    <property type="entry name" value="HMG_CoA_Rdtase_NAD(P)-bd_sf"/>
</dbReference>
<dbReference type="EC" id="1.1.1.88" evidence="3"/>
<dbReference type="OrthoDB" id="9764892at2"/>
<dbReference type="PANTHER" id="PTHR10572:SF24">
    <property type="entry name" value="3-HYDROXY-3-METHYLGLUTARYL-COENZYME A REDUCTASE"/>
    <property type="match status" value="1"/>
</dbReference>
<dbReference type="UniPathway" id="UPA00257">
    <property type="reaction ID" value="UER00367"/>
</dbReference>
<dbReference type="NCBIfam" id="TIGR00532">
    <property type="entry name" value="HMG_CoA_R_NAD"/>
    <property type="match status" value="1"/>
</dbReference>
<keyword evidence="4" id="KW-1133">Transmembrane helix</keyword>
<evidence type="ECO:0000256" key="3">
    <source>
        <dbReference type="RuleBase" id="RU361219"/>
    </source>
</evidence>
<dbReference type="Proteomes" id="UP000187404">
    <property type="component" value="Unassembled WGS sequence"/>
</dbReference>
<keyword evidence="4" id="KW-0812">Transmembrane</keyword>
<evidence type="ECO:0000256" key="2">
    <source>
        <dbReference type="ARBA" id="ARBA00023002"/>
    </source>
</evidence>
<dbReference type="Pfam" id="PF00368">
    <property type="entry name" value="HMG-CoA_red"/>
    <property type="match status" value="1"/>
</dbReference>
<dbReference type="EMBL" id="MJIE01000001">
    <property type="protein sequence ID" value="OLR57004.1"/>
    <property type="molecule type" value="Genomic_DNA"/>
</dbReference>
<organism evidence="5 6">
    <name type="scientific">Hornefia porci</name>
    <dbReference type="NCBI Taxonomy" id="2652292"/>
    <lineage>
        <taxon>Bacteria</taxon>
        <taxon>Bacillati</taxon>
        <taxon>Bacillota</taxon>
        <taxon>Clostridia</taxon>
        <taxon>Peptostreptococcales</taxon>
        <taxon>Anaerovoracaceae</taxon>
        <taxon>Hornefia</taxon>
    </lineage>
</organism>
<dbReference type="SUPFAM" id="SSF56542">
    <property type="entry name" value="Substrate-binding domain of HMG-CoA reductase"/>
    <property type="match status" value="1"/>
</dbReference>
<keyword evidence="4" id="KW-0472">Membrane</keyword>